<reference evidence="1 2" key="1">
    <citation type="journal article" date="2014" name="PLoS Genet.">
        <title>Phylogenetically driven sequencing of extremely halophilic archaea reveals strategies for static and dynamic osmo-response.</title>
        <authorList>
            <person name="Becker E.A."/>
            <person name="Seitzer P.M."/>
            <person name="Tritt A."/>
            <person name="Larsen D."/>
            <person name="Krusor M."/>
            <person name="Yao A.I."/>
            <person name="Wu D."/>
            <person name="Madern D."/>
            <person name="Eisen J.A."/>
            <person name="Darling A.E."/>
            <person name="Facciotti M.T."/>
        </authorList>
    </citation>
    <scope>NUCLEOTIDE SEQUENCE [LARGE SCALE GENOMIC DNA]</scope>
    <source>
        <strain evidence="1 2">DSM 15624</strain>
    </source>
</reference>
<gene>
    <name evidence="1" type="ORF">C488_15422</name>
</gene>
<evidence type="ECO:0000313" key="1">
    <source>
        <dbReference type="EMBL" id="ELY72172.1"/>
    </source>
</evidence>
<comment type="caution">
    <text evidence="1">The sequence shown here is derived from an EMBL/GenBank/DDBJ whole genome shotgun (WGS) entry which is preliminary data.</text>
</comment>
<protein>
    <submittedName>
        <fullName evidence="1">Uncharacterized protein</fullName>
    </submittedName>
</protein>
<proteinExistence type="predicted"/>
<evidence type="ECO:0000313" key="2">
    <source>
        <dbReference type="Proteomes" id="UP000011593"/>
    </source>
</evidence>
<dbReference type="AlphaFoldDB" id="L9YF50"/>
<dbReference type="Proteomes" id="UP000011593">
    <property type="component" value="Unassembled WGS sequence"/>
</dbReference>
<organism evidence="1 2">
    <name type="scientific">Natrinema pellirubrum (strain DSM 15624 / CIP 106293 / JCM 10476 / NCIMB 786 / 157)</name>
    <dbReference type="NCBI Taxonomy" id="797303"/>
    <lineage>
        <taxon>Archaea</taxon>
        <taxon>Methanobacteriati</taxon>
        <taxon>Methanobacteriota</taxon>
        <taxon>Stenosarchaea group</taxon>
        <taxon>Halobacteria</taxon>
        <taxon>Halobacteriales</taxon>
        <taxon>Natrialbaceae</taxon>
        <taxon>Natrinema</taxon>
    </lineage>
</organism>
<sequence>MVAVALAEFSVHYDNADPELSRAAWQLAASRLVDHFFQICFHIFWNRFTIFHRFAVRLKSKTSYQNTIFVLYHIISSNLIG</sequence>
<name>L9YF50_NATP1</name>
<dbReference type="EMBL" id="AOIE01000094">
    <property type="protein sequence ID" value="ELY72172.1"/>
    <property type="molecule type" value="Genomic_DNA"/>
</dbReference>
<accession>L9YF50</accession>
<keyword evidence="2" id="KW-1185">Reference proteome</keyword>